<evidence type="ECO:0000259" key="1">
    <source>
        <dbReference type="Pfam" id="PF09994"/>
    </source>
</evidence>
<dbReference type="SUPFAM" id="SSF53474">
    <property type="entry name" value="alpha/beta-Hydrolases"/>
    <property type="match status" value="1"/>
</dbReference>
<dbReference type="Pfam" id="PF09994">
    <property type="entry name" value="T6SS_Tle1-like_cat"/>
    <property type="match status" value="1"/>
</dbReference>
<organism evidence="2">
    <name type="scientific">Oscillatoriales cyanobacterium SpSt-402</name>
    <dbReference type="NCBI Taxonomy" id="2282168"/>
    <lineage>
        <taxon>Bacteria</taxon>
        <taxon>Bacillati</taxon>
        <taxon>Cyanobacteriota</taxon>
        <taxon>Cyanophyceae</taxon>
        <taxon>Oscillatoriophycideae</taxon>
        <taxon>Oscillatoriales</taxon>
    </lineage>
</organism>
<dbReference type="PANTHER" id="PTHR33840:SF1">
    <property type="entry name" value="TLE1 PHOSPHOLIPASE DOMAIN-CONTAINING PROTEIN"/>
    <property type="match status" value="1"/>
</dbReference>
<gene>
    <name evidence="2" type="ORF">ENR47_06565</name>
</gene>
<evidence type="ECO:0000313" key="2">
    <source>
        <dbReference type="EMBL" id="HGW93928.1"/>
    </source>
</evidence>
<proteinExistence type="predicted"/>
<dbReference type="InterPro" id="IPR029058">
    <property type="entry name" value="AB_hydrolase_fold"/>
</dbReference>
<protein>
    <submittedName>
        <fullName evidence="2">DUF2235 domain-containing protein</fullName>
    </submittedName>
</protein>
<dbReference type="EMBL" id="DSRD01000423">
    <property type="protein sequence ID" value="HGW93928.1"/>
    <property type="molecule type" value="Genomic_DNA"/>
</dbReference>
<feature type="domain" description="T6SS Phospholipase effector Tle1-like catalytic" evidence="1">
    <location>
        <begin position="2"/>
        <end position="268"/>
    </location>
</feature>
<dbReference type="PANTHER" id="PTHR33840">
    <property type="match status" value="1"/>
</dbReference>
<reference evidence="2" key="1">
    <citation type="journal article" date="2020" name="mSystems">
        <title>Genome- and Community-Level Interaction Insights into Carbon Utilization and Element Cycling Functions of Hydrothermarchaeota in Hydrothermal Sediment.</title>
        <authorList>
            <person name="Zhou Z."/>
            <person name="Liu Y."/>
            <person name="Xu W."/>
            <person name="Pan J."/>
            <person name="Luo Z.H."/>
            <person name="Li M."/>
        </authorList>
    </citation>
    <scope>NUCLEOTIDE SEQUENCE [LARGE SCALE GENOMIC DNA]</scope>
    <source>
        <strain evidence="2">SpSt-402</strain>
    </source>
</reference>
<sequence>MKRLVVCCDGTWNRLGRYPTNVVKIAQAVKPFASDGKSQVVFYQQGLGTKWYDRVPGGAFGWGIDYNIQSAYQFLCFNYEPGDEVYLFGFSRGAYTARSLAGMIYCSGLLARQHIDKVPQAYDLYREPTKDAAAKEAKKIRTKNFRFQYGVRHQESDQIPITLLGCWDTVGSLGIPNLLPFLPLTDLINAKYRFHDTELNRMIQNAIHAVAIDERRKVFDVTPMEHSSKNPNQTLQQVWFPGGHGCVGGGTEQHCKLSDAALKWMMDEVAQLGLKLEFDVNRIKDQLVYDPLIPFSASPGFFGLAGLRDREIPSKDPYNTLHDSVKIRWRKLPNYRPATLLPFVNQLNSQ</sequence>
<dbReference type="InterPro" id="IPR018712">
    <property type="entry name" value="Tle1-like_cat"/>
</dbReference>
<accession>A0A832M3V9</accession>
<dbReference type="AlphaFoldDB" id="A0A832M3V9"/>
<comment type="caution">
    <text evidence="2">The sequence shown here is derived from an EMBL/GenBank/DDBJ whole genome shotgun (WGS) entry which is preliminary data.</text>
</comment>
<name>A0A832M3V9_9CYAN</name>